<keyword evidence="2" id="KW-1133">Transmembrane helix</keyword>
<name>A0AAW0DKZ8_9AGAR</name>
<evidence type="ECO:0000313" key="3">
    <source>
        <dbReference type="EMBL" id="KAK7052116.1"/>
    </source>
</evidence>
<accession>A0AAW0DKZ8</accession>
<evidence type="ECO:0000256" key="2">
    <source>
        <dbReference type="SAM" id="Phobius"/>
    </source>
</evidence>
<gene>
    <name evidence="3" type="ORF">R3P38DRAFT_3255342</name>
</gene>
<comment type="caution">
    <text evidence="3">The sequence shown here is derived from an EMBL/GenBank/DDBJ whole genome shotgun (WGS) entry which is preliminary data.</text>
</comment>
<keyword evidence="2" id="KW-0472">Membrane</keyword>
<reference evidence="3 4" key="1">
    <citation type="journal article" date="2024" name="J Genomics">
        <title>Draft genome sequencing and assembly of Favolaschia claudopus CIRM-BRFM 2984 isolated from oak limbs.</title>
        <authorList>
            <person name="Navarro D."/>
            <person name="Drula E."/>
            <person name="Chaduli D."/>
            <person name="Cazenave R."/>
            <person name="Ahrendt S."/>
            <person name="Wang J."/>
            <person name="Lipzen A."/>
            <person name="Daum C."/>
            <person name="Barry K."/>
            <person name="Grigoriev I.V."/>
            <person name="Favel A."/>
            <person name="Rosso M.N."/>
            <person name="Martin F."/>
        </authorList>
    </citation>
    <scope>NUCLEOTIDE SEQUENCE [LARGE SCALE GENOMIC DNA]</scope>
    <source>
        <strain evidence="3 4">CIRM-BRFM 2984</strain>
    </source>
</reference>
<protein>
    <submittedName>
        <fullName evidence="3">Uncharacterized protein</fullName>
    </submittedName>
</protein>
<proteinExistence type="predicted"/>
<sequence length="168" mass="18135">MISSAIIYEIHSGSALSSSHLAKIVTITAPIAGIALIGLLLIVLWRVRSRKSRINLAANITPWIPSEVPNHRSDLDRINSETDLIPGPRKRQHATVSHPSPRAALRGGLPSSDRAAQLRGPAVSPTNGAPDVEQIIELIAQRIDRRDRTEENAEMGGGLPPGYRADLL</sequence>
<keyword evidence="2" id="KW-0812">Transmembrane</keyword>
<feature type="transmembrane region" description="Helical" evidence="2">
    <location>
        <begin position="24"/>
        <end position="45"/>
    </location>
</feature>
<feature type="region of interest" description="Disordered" evidence="1">
    <location>
        <begin position="146"/>
        <end position="168"/>
    </location>
</feature>
<evidence type="ECO:0000256" key="1">
    <source>
        <dbReference type="SAM" id="MobiDB-lite"/>
    </source>
</evidence>
<dbReference type="Proteomes" id="UP001362999">
    <property type="component" value="Unassembled WGS sequence"/>
</dbReference>
<dbReference type="AlphaFoldDB" id="A0AAW0DKZ8"/>
<dbReference type="EMBL" id="JAWWNJ010000007">
    <property type="protein sequence ID" value="KAK7052116.1"/>
    <property type="molecule type" value="Genomic_DNA"/>
</dbReference>
<organism evidence="3 4">
    <name type="scientific">Favolaschia claudopus</name>
    <dbReference type="NCBI Taxonomy" id="2862362"/>
    <lineage>
        <taxon>Eukaryota</taxon>
        <taxon>Fungi</taxon>
        <taxon>Dikarya</taxon>
        <taxon>Basidiomycota</taxon>
        <taxon>Agaricomycotina</taxon>
        <taxon>Agaricomycetes</taxon>
        <taxon>Agaricomycetidae</taxon>
        <taxon>Agaricales</taxon>
        <taxon>Marasmiineae</taxon>
        <taxon>Mycenaceae</taxon>
        <taxon>Favolaschia</taxon>
    </lineage>
</organism>
<keyword evidence="4" id="KW-1185">Reference proteome</keyword>
<evidence type="ECO:0000313" key="4">
    <source>
        <dbReference type="Proteomes" id="UP001362999"/>
    </source>
</evidence>
<feature type="region of interest" description="Disordered" evidence="1">
    <location>
        <begin position="82"/>
        <end position="129"/>
    </location>
</feature>